<evidence type="ECO:0000256" key="3">
    <source>
        <dbReference type="SAM" id="Coils"/>
    </source>
</evidence>
<reference evidence="5" key="2">
    <citation type="journal article" date="2018" name="BMC Genomics">
        <title>A manually annotated Actinidia chinensis var. chinensis (kiwifruit) genome highlights the challenges associated with draft genomes and gene prediction in plants.</title>
        <authorList>
            <person name="Pilkington S.M."/>
            <person name="Crowhurst R."/>
            <person name="Hilario E."/>
            <person name="Nardozza S."/>
            <person name="Fraser L."/>
            <person name="Peng Y."/>
            <person name="Gunaseelan K."/>
            <person name="Simpson R."/>
            <person name="Tahir J."/>
            <person name="Deroles S.C."/>
            <person name="Templeton K."/>
            <person name="Luo Z."/>
            <person name="Davy M."/>
            <person name="Cheng C."/>
            <person name="McNeilage M."/>
            <person name="Scaglione D."/>
            <person name="Liu Y."/>
            <person name="Zhang Q."/>
            <person name="Datson P."/>
            <person name="De Silva N."/>
            <person name="Gardiner S.E."/>
            <person name="Bassett H."/>
            <person name="Chagne D."/>
            <person name="McCallum J."/>
            <person name="Dzierzon H."/>
            <person name="Deng C."/>
            <person name="Wang Y.Y."/>
            <person name="Barron L."/>
            <person name="Manako K."/>
            <person name="Bowen J."/>
            <person name="Foster T.M."/>
            <person name="Erridge Z.A."/>
            <person name="Tiffin H."/>
            <person name="Waite C.N."/>
            <person name="Davies K.M."/>
            <person name="Grierson E.P."/>
            <person name="Laing W.A."/>
            <person name="Kirk R."/>
            <person name="Chen X."/>
            <person name="Wood M."/>
            <person name="Montefiori M."/>
            <person name="Brummell D.A."/>
            <person name="Schwinn K.E."/>
            <person name="Catanach A."/>
            <person name="Fullerton C."/>
            <person name="Li D."/>
            <person name="Meiyalaghan S."/>
            <person name="Nieuwenhuizen N."/>
            <person name="Read N."/>
            <person name="Prakash R."/>
            <person name="Hunter D."/>
            <person name="Zhang H."/>
            <person name="McKenzie M."/>
            <person name="Knabel M."/>
            <person name="Harris A."/>
            <person name="Allan A.C."/>
            <person name="Gleave A."/>
            <person name="Chen A."/>
            <person name="Janssen B.J."/>
            <person name="Plunkett B."/>
            <person name="Ampomah-Dwamena C."/>
            <person name="Voogd C."/>
            <person name="Leif D."/>
            <person name="Lafferty D."/>
            <person name="Souleyre E.J.F."/>
            <person name="Varkonyi-Gasic E."/>
            <person name="Gambi F."/>
            <person name="Hanley J."/>
            <person name="Yao J.L."/>
            <person name="Cheung J."/>
            <person name="David K.M."/>
            <person name="Warren B."/>
            <person name="Marsh K."/>
            <person name="Snowden K.C."/>
            <person name="Lin-Wang K."/>
            <person name="Brian L."/>
            <person name="Martinez-Sanchez M."/>
            <person name="Wang M."/>
            <person name="Ileperuma N."/>
            <person name="Macnee N."/>
            <person name="Campin R."/>
            <person name="McAtee P."/>
            <person name="Drummond R.S.M."/>
            <person name="Espley R.V."/>
            <person name="Ireland H.S."/>
            <person name="Wu R."/>
            <person name="Atkinson R.G."/>
            <person name="Karunairetnam S."/>
            <person name="Bulley S."/>
            <person name="Chunkath S."/>
            <person name="Hanley Z."/>
            <person name="Storey R."/>
            <person name="Thrimawithana A.H."/>
            <person name="Thomson S."/>
            <person name="David C."/>
            <person name="Testolin R."/>
            <person name="Huang H."/>
            <person name="Hellens R.P."/>
            <person name="Schaffer R.J."/>
        </authorList>
    </citation>
    <scope>NUCLEOTIDE SEQUENCE [LARGE SCALE GENOMIC DNA]</scope>
    <source>
        <strain evidence="5">cv. Red5</strain>
    </source>
</reference>
<dbReference type="InParanoid" id="A0A2R6Q2L5"/>
<proteinExistence type="inferred from homology"/>
<dbReference type="GO" id="GO:0009903">
    <property type="term" value="P:chloroplast avoidance movement"/>
    <property type="evidence" value="ECO:0007669"/>
    <property type="project" value="TreeGrafter"/>
</dbReference>
<comment type="caution">
    <text evidence="4">The sequence shown here is derived from an EMBL/GenBank/DDBJ whole genome shotgun (WGS) entry which is preliminary data.</text>
</comment>
<dbReference type="OMA" id="ENKIMAY"/>
<dbReference type="PANTHER" id="PTHR32054:SF23">
    <property type="entry name" value="WEB FAMILY PLANT PROTEIN"/>
    <property type="match status" value="1"/>
</dbReference>
<dbReference type="GO" id="GO:0005829">
    <property type="term" value="C:cytosol"/>
    <property type="evidence" value="ECO:0007669"/>
    <property type="project" value="TreeGrafter"/>
</dbReference>
<evidence type="ECO:0000256" key="2">
    <source>
        <dbReference type="ARBA" id="ARBA00023054"/>
    </source>
</evidence>
<feature type="coiled-coil region" evidence="3">
    <location>
        <begin position="62"/>
        <end position="110"/>
    </location>
</feature>
<dbReference type="Gramene" id="PSS00481">
    <property type="protein sequence ID" value="PSS00481"/>
    <property type="gene ID" value="CEY00_Acc24450"/>
</dbReference>
<dbReference type="STRING" id="1590841.A0A2R6Q2L5"/>
<dbReference type="Proteomes" id="UP000241394">
    <property type="component" value="Chromosome LG21"/>
</dbReference>
<sequence length="220" mass="24899">MEREEGVVVVGRVEIDTRAPFRSVKEAVMLFGERVLAGEVYGNKLKEMQTRASDQGQYQSRFGAVSTELEETKQSLQKAKEEGHAMAYCLKSLKQELEQTKRELHHLKSSSTAREFHKQPSFDPEIEDLKFIENAGEVEFKTEMVREDGLEYFEKKRSVKFASPPSLAQIMASKDVGEVMETIPSSKTKMKRKSLILFIGGLFSKKKGSREGESPKTQGL</sequence>
<keyword evidence="5" id="KW-1185">Reference proteome</keyword>
<dbReference type="AlphaFoldDB" id="A0A2R6Q2L5"/>
<accession>A0A2R6Q2L5</accession>
<gene>
    <name evidence="4" type="ORF">CEY00_Acc24450</name>
</gene>
<protein>
    <submittedName>
        <fullName evidence="4">WEB family protein</fullName>
    </submittedName>
</protein>
<evidence type="ECO:0000313" key="5">
    <source>
        <dbReference type="Proteomes" id="UP000241394"/>
    </source>
</evidence>
<dbReference type="EMBL" id="NKQK01000021">
    <property type="protein sequence ID" value="PSS00481.1"/>
    <property type="molecule type" value="Genomic_DNA"/>
</dbReference>
<keyword evidence="2 3" id="KW-0175">Coiled coil</keyword>
<evidence type="ECO:0000313" key="4">
    <source>
        <dbReference type="EMBL" id="PSS00481.1"/>
    </source>
</evidence>
<comment type="similarity">
    <text evidence="1">Belongs to the WEB family.</text>
</comment>
<dbReference type="GO" id="GO:0009904">
    <property type="term" value="P:chloroplast accumulation movement"/>
    <property type="evidence" value="ECO:0007669"/>
    <property type="project" value="TreeGrafter"/>
</dbReference>
<organism evidence="4 5">
    <name type="scientific">Actinidia chinensis var. chinensis</name>
    <name type="common">Chinese soft-hair kiwi</name>
    <dbReference type="NCBI Taxonomy" id="1590841"/>
    <lineage>
        <taxon>Eukaryota</taxon>
        <taxon>Viridiplantae</taxon>
        <taxon>Streptophyta</taxon>
        <taxon>Embryophyta</taxon>
        <taxon>Tracheophyta</taxon>
        <taxon>Spermatophyta</taxon>
        <taxon>Magnoliopsida</taxon>
        <taxon>eudicotyledons</taxon>
        <taxon>Gunneridae</taxon>
        <taxon>Pentapetalae</taxon>
        <taxon>asterids</taxon>
        <taxon>Ericales</taxon>
        <taxon>Actinidiaceae</taxon>
        <taxon>Actinidia</taxon>
    </lineage>
</organism>
<dbReference type="OrthoDB" id="4585693at2759"/>
<evidence type="ECO:0000256" key="1">
    <source>
        <dbReference type="ARBA" id="ARBA00005485"/>
    </source>
</evidence>
<name>A0A2R6Q2L5_ACTCC</name>
<dbReference type="PANTHER" id="PTHR32054">
    <property type="entry name" value="HEAVY CHAIN, PUTATIVE, EXPRESSED-RELATED-RELATED"/>
    <property type="match status" value="1"/>
</dbReference>
<reference evidence="4 5" key="1">
    <citation type="submission" date="2017-07" db="EMBL/GenBank/DDBJ databases">
        <title>An improved, manually edited Actinidia chinensis var. chinensis (kiwifruit) genome highlights the challenges associated with draft genomes and gene prediction in plants.</title>
        <authorList>
            <person name="Pilkington S."/>
            <person name="Crowhurst R."/>
            <person name="Hilario E."/>
            <person name="Nardozza S."/>
            <person name="Fraser L."/>
            <person name="Peng Y."/>
            <person name="Gunaseelan K."/>
            <person name="Simpson R."/>
            <person name="Tahir J."/>
            <person name="Deroles S."/>
            <person name="Templeton K."/>
            <person name="Luo Z."/>
            <person name="Davy M."/>
            <person name="Cheng C."/>
            <person name="Mcneilage M."/>
            <person name="Scaglione D."/>
            <person name="Liu Y."/>
            <person name="Zhang Q."/>
            <person name="Datson P."/>
            <person name="De Silva N."/>
            <person name="Gardiner S."/>
            <person name="Bassett H."/>
            <person name="Chagne D."/>
            <person name="Mccallum J."/>
            <person name="Dzierzon H."/>
            <person name="Deng C."/>
            <person name="Wang Y.-Y."/>
            <person name="Barron N."/>
            <person name="Manako K."/>
            <person name="Bowen J."/>
            <person name="Foster T."/>
            <person name="Erridge Z."/>
            <person name="Tiffin H."/>
            <person name="Waite C."/>
            <person name="Davies K."/>
            <person name="Grierson E."/>
            <person name="Laing W."/>
            <person name="Kirk R."/>
            <person name="Chen X."/>
            <person name="Wood M."/>
            <person name="Montefiori M."/>
            <person name="Brummell D."/>
            <person name="Schwinn K."/>
            <person name="Catanach A."/>
            <person name="Fullerton C."/>
            <person name="Li D."/>
            <person name="Meiyalaghan S."/>
            <person name="Nieuwenhuizen N."/>
            <person name="Read N."/>
            <person name="Prakash R."/>
            <person name="Hunter D."/>
            <person name="Zhang H."/>
            <person name="Mckenzie M."/>
            <person name="Knabel M."/>
            <person name="Harris A."/>
            <person name="Allan A."/>
            <person name="Chen A."/>
            <person name="Janssen B."/>
            <person name="Plunkett B."/>
            <person name="Dwamena C."/>
            <person name="Voogd C."/>
            <person name="Leif D."/>
            <person name="Lafferty D."/>
            <person name="Souleyre E."/>
            <person name="Varkonyi-Gasic E."/>
            <person name="Gambi F."/>
            <person name="Hanley J."/>
            <person name="Yao J.-L."/>
            <person name="Cheung J."/>
            <person name="David K."/>
            <person name="Warren B."/>
            <person name="Marsh K."/>
            <person name="Snowden K."/>
            <person name="Lin-Wang K."/>
            <person name="Brian L."/>
            <person name="Martinez-Sanchez M."/>
            <person name="Wang M."/>
            <person name="Ileperuma N."/>
            <person name="Macnee N."/>
            <person name="Campin R."/>
            <person name="Mcatee P."/>
            <person name="Drummond R."/>
            <person name="Espley R."/>
            <person name="Ireland H."/>
            <person name="Wu R."/>
            <person name="Atkinson R."/>
            <person name="Karunairetnam S."/>
            <person name="Bulley S."/>
            <person name="Chunkath S."/>
            <person name="Hanley Z."/>
            <person name="Storey R."/>
            <person name="Thrimawithana A."/>
            <person name="Thomson S."/>
            <person name="David C."/>
            <person name="Testolin R."/>
        </authorList>
    </citation>
    <scope>NUCLEOTIDE SEQUENCE [LARGE SCALE GENOMIC DNA]</scope>
    <source>
        <strain evidence="5">cv. Red5</strain>
        <tissue evidence="4">Young leaf</tissue>
    </source>
</reference>